<keyword evidence="1" id="KW-0597">Phosphoprotein</keyword>
<feature type="region of interest" description="Disordered" evidence="4">
    <location>
        <begin position="2886"/>
        <end position="2905"/>
    </location>
</feature>
<dbReference type="InterPro" id="IPR018159">
    <property type="entry name" value="Spectrin/alpha-actinin"/>
</dbReference>
<feature type="coiled-coil region" evidence="3">
    <location>
        <begin position="2148"/>
        <end position="2175"/>
    </location>
</feature>
<dbReference type="GO" id="GO:0042060">
    <property type="term" value="P:wound healing"/>
    <property type="evidence" value="ECO:0007669"/>
    <property type="project" value="TreeGrafter"/>
</dbReference>
<feature type="region of interest" description="Disordered" evidence="4">
    <location>
        <begin position="1449"/>
        <end position="1470"/>
    </location>
</feature>
<dbReference type="Proteomes" id="UP000824540">
    <property type="component" value="Unassembled WGS sequence"/>
</dbReference>
<dbReference type="PANTHER" id="PTHR23169:SF24">
    <property type="entry name" value="DYSTONIN"/>
    <property type="match status" value="1"/>
</dbReference>
<feature type="coiled-coil region" evidence="3">
    <location>
        <begin position="3209"/>
        <end position="3239"/>
    </location>
</feature>
<proteinExistence type="predicted"/>
<comment type="caution">
    <text evidence="5">The sequence shown here is derived from an EMBL/GenBank/DDBJ whole genome shotgun (WGS) entry which is preliminary data.</text>
</comment>
<protein>
    <recommendedName>
        <fullName evidence="7">Dystonin</fullName>
    </recommendedName>
</protein>
<dbReference type="GO" id="GO:0005882">
    <property type="term" value="C:intermediate filament"/>
    <property type="evidence" value="ECO:0007669"/>
    <property type="project" value="TreeGrafter"/>
</dbReference>
<dbReference type="SMART" id="SM00250">
    <property type="entry name" value="PLEC"/>
    <property type="match status" value="10"/>
</dbReference>
<dbReference type="Pfam" id="PF00681">
    <property type="entry name" value="Plectin"/>
    <property type="match status" value="6"/>
</dbReference>
<dbReference type="SUPFAM" id="SSF46966">
    <property type="entry name" value="Spectrin repeat"/>
    <property type="match status" value="11"/>
</dbReference>
<dbReference type="GO" id="GO:0016020">
    <property type="term" value="C:membrane"/>
    <property type="evidence" value="ECO:0007669"/>
    <property type="project" value="TreeGrafter"/>
</dbReference>
<evidence type="ECO:0000313" key="6">
    <source>
        <dbReference type="Proteomes" id="UP000824540"/>
    </source>
</evidence>
<feature type="region of interest" description="Disordered" evidence="4">
    <location>
        <begin position="2219"/>
        <end position="2255"/>
    </location>
</feature>
<keyword evidence="6" id="KW-1185">Reference proteome</keyword>
<feature type="coiled-coil region" evidence="3">
    <location>
        <begin position="3462"/>
        <end position="3524"/>
    </location>
</feature>
<dbReference type="SUPFAM" id="SSF75399">
    <property type="entry name" value="Plakin repeat"/>
    <property type="match status" value="3"/>
</dbReference>
<evidence type="ECO:0000256" key="1">
    <source>
        <dbReference type="ARBA" id="ARBA00022553"/>
    </source>
</evidence>
<dbReference type="Gene3D" id="1.20.58.60">
    <property type="match status" value="12"/>
</dbReference>
<dbReference type="InterPro" id="IPR001101">
    <property type="entry name" value="Plectin_repeat"/>
</dbReference>
<dbReference type="FunFam" id="1.20.58.60:FF:000093">
    <property type="entry name" value="dystonin isoform X1"/>
    <property type="match status" value="1"/>
</dbReference>
<feature type="coiled-coil region" evidence="3">
    <location>
        <begin position="2950"/>
        <end position="3018"/>
    </location>
</feature>
<keyword evidence="3" id="KW-0175">Coiled coil</keyword>
<evidence type="ECO:0000256" key="2">
    <source>
        <dbReference type="ARBA" id="ARBA00022737"/>
    </source>
</evidence>
<dbReference type="InterPro" id="IPR043197">
    <property type="entry name" value="Plakin"/>
</dbReference>
<evidence type="ECO:0000313" key="5">
    <source>
        <dbReference type="EMBL" id="KAG9344218.1"/>
    </source>
</evidence>
<feature type="compositionally biased region" description="Polar residues" evidence="4">
    <location>
        <begin position="1308"/>
        <end position="1321"/>
    </location>
</feature>
<dbReference type="SMART" id="SM00150">
    <property type="entry name" value="SPEC"/>
    <property type="match status" value="14"/>
</dbReference>
<dbReference type="Pfam" id="PF00435">
    <property type="entry name" value="Spectrin"/>
    <property type="match status" value="4"/>
</dbReference>
<evidence type="ECO:0000256" key="4">
    <source>
        <dbReference type="SAM" id="MobiDB-lite"/>
    </source>
</evidence>
<dbReference type="CDD" id="cd00176">
    <property type="entry name" value="SPEC"/>
    <property type="match status" value="6"/>
</dbReference>
<evidence type="ECO:0000256" key="3">
    <source>
        <dbReference type="SAM" id="Coils"/>
    </source>
</evidence>
<feature type="coiled-coil region" evidence="3">
    <location>
        <begin position="2321"/>
        <end position="2362"/>
    </location>
</feature>
<feature type="coiled-coil region" evidence="3">
    <location>
        <begin position="2736"/>
        <end position="2763"/>
    </location>
</feature>
<gene>
    <name evidence="5" type="ORF">JZ751_010887</name>
</gene>
<dbReference type="PANTHER" id="PTHR23169">
    <property type="entry name" value="ENVOPLAKIN"/>
    <property type="match status" value="1"/>
</dbReference>
<feature type="region of interest" description="Disordered" evidence="4">
    <location>
        <begin position="1590"/>
        <end position="1623"/>
    </location>
</feature>
<evidence type="ECO:0008006" key="7">
    <source>
        <dbReference type="Google" id="ProtNLM"/>
    </source>
</evidence>
<feature type="coiled-coil region" evidence="3">
    <location>
        <begin position="3699"/>
        <end position="3736"/>
    </location>
</feature>
<dbReference type="InterPro" id="IPR035915">
    <property type="entry name" value="Plakin_repeat_sf"/>
</dbReference>
<feature type="coiled-coil region" evidence="3">
    <location>
        <begin position="2790"/>
        <end position="2817"/>
    </location>
</feature>
<organism evidence="5 6">
    <name type="scientific">Albula glossodonta</name>
    <name type="common">roundjaw bonefish</name>
    <dbReference type="NCBI Taxonomy" id="121402"/>
    <lineage>
        <taxon>Eukaryota</taxon>
        <taxon>Metazoa</taxon>
        <taxon>Chordata</taxon>
        <taxon>Craniata</taxon>
        <taxon>Vertebrata</taxon>
        <taxon>Euteleostomi</taxon>
        <taxon>Actinopterygii</taxon>
        <taxon>Neopterygii</taxon>
        <taxon>Teleostei</taxon>
        <taxon>Albuliformes</taxon>
        <taxon>Albulidae</taxon>
        <taxon>Albula</taxon>
    </lineage>
</organism>
<dbReference type="GO" id="GO:0005198">
    <property type="term" value="F:structural molecule activity"/>
    <property type="evidence" value="ECO:0007669"/>
    <property type="project" value="TreeGrafter"/>
</dbReference>
<dbReference type="GO" id="GO:0045104">
    <property type="term" value="P:intermediate filament cytoskeleton organization"/>
    <property type="evidence" value="ECO:0007669"/>
    <property type="project" value="InterPro"/>
</dbReference>
<sequence length="3776" mass="417550">MEELATKKEQIAEALRTTQLMLTKHSDKMTEDEKKETKEQLKSLHQAYSELTQQCAEQTPSAEQNYQTIEGILEVGSGAVYSVCRSVQGGLVDQTTGLSLLEAQLVTSGLILPEFRMCLDLDDAFKHNLVDEPTYRQLQNLNEAHRCILGARYASEPLPVIAAVKEGAVSEPLAIKVIEIQLATGGLRVTYTGDVLNLEKAFQCGLIPPSLFVRILERQNNWKDLIDPNTAEKVSLIQLVQRSLVHEETGLRLLPVKKGHSGTISLKSGREISILRAVHEGVIDRETMFRLLGAQLFAGGIVDPRTDRKLTVEEALEEGLIDQDTASGVLSHQAQNGGIVNPLNGERLTVDEAVQCNLMSSSSALLVLERQKGFMGLVWPQSGEILTVTTSLQHEIITNQVAYKLLSNRHKIVSFYIPENSEVIDIDSAAKEGLIDRYTANVLKTIEIPDSFPDIDELNQRFSTWLSLRELQIEGSHRSEEDLGVDEENINSPSPTEAKQLFISYLMMNSYMNPKSGERLLIFDGQLNKITQVFIENILDLNQGCELLTSPSEHFSVFSEIPLRDDEVDVEKTDGAKLCVEDTESQCLKDTERVEKGQYGSHIGNFISKEDHVHDKEYEICFGDEDKVKSKAIYKVATKCKNSDKKSVRFESDLNITSEIWVQNQKGNNSFISQTTKDVEGMSVDAPGSNPFLTDICTKTCPSRPLVKNLTPLNTEISSGTELSADMVSRETNPQFSRVQNGMENTKGITDPLALPGKLRKTIEDSAERPYLEGLWRDKGERENAILLLKAQVEEGGILDVTSGKRYDLDSAIEKGLLDEETAFEVLVSQFPTQAVPSEQPAGTILTLREAAAMRSISPQTALRIMEKQNLLGGFYDSESRSTVSITEAVEQGLITDDLATRVLHSPPVQGTIIDPDDSAVNRNAEAVSLKESDVTTENLLEDQAVLMGQVNDEQAGKSVVSATLDLSDRQPCEKQNEIEGRLREKDQGLLENAEQKSVLVYALNSDCVNQESVDKQTVLSSLPGEDIDICSSGKTASTLVPDKESSRLVFTDGSLSIEGKQCIVDGGASGLKGSSQAEQDVSHKSLDSLQPCFKEATKEDNEPICQSEKQSCLLSVTHIFVPEEETSGCGFTDLSLSGEGAVRQATVDMSFSGEPTSKQGCVDVSFSGEPTSKQGCVDVSFSGEPTSKQGCVDVSLAGKPSSKQGCVDMSVAGEGTGRGGISSSSQGFICVSLHDENSSRQVFLEGSLPVKDDVRQGLLDVSISSKDTGGFSILDRTSGLKGSNHEQDVCDKKLDSLPLSNKEAVNGGSNHSKITHQGSDLSESLVQSDFSLSVSHSSKNEMEQLPELSNQHSGIKDKVEQKPSTLQSLDFVNPTNCPTLDERGYDCPTTMSYPKSTDSFQLSEKVAPLKQKLKDEKEISTAGMPHETALCQKGCSQQKDACQEEIYPVGSPEDNRSESHDNGTQLERHQDMRQLISERKPLLEENIFEERSCTILGLTQQSELSDSCESSSPKMVMSCTTDDIQEQTRAIEPPTENILSRLDPVAKCFQREKMLKEISRSTLLVSEHLLTPPAETDCNVKFGRVTGHRQDSSGCNEPVGGIAWSGSDSNKDSDVTITESSMPTAPPAVLYSTLKDNLDHLVKMKVQGVHGDDLQQVETQTIESIVKMIKNFAEAPESIRDSSAAVHKEKGLHARHIDSTSPDLLIDLVKQQAIRSDTKGFTLSDQGEKPLVEKDLEGKFGGDFEQVQCQLLQIAQAVSSSGDPTVLKDALQNLCGILGISPSDKCIPNTDNIKKEEMIPTAKVDGDPSIHPGCSVEMTGHPQSEVIHISPITEGQDSGENESKPNYSTQNYLECIGRLQDHSDLTEEIKNDLEAQDLFSNDIEGLQSQLEENKIYQDLAMVFKDLPRAFSDVCKMSAEKGSAILQALEAKKAHLEISYQTLLSSLQNFSGYIDDSSETISNLDIANMDNLDTVKYRIQQNMEMEKSLSLTQHQLENQAFEIQYFISEHAQNLSPAHNRHLLVALSTTQRAFKELTEKVSTQRHTLELYLQIGEEQRQQKSAAEKQKEYSGKLKELCDSLTQTENRLIGHQQLATSADGVGDLQQYQKEHQALQKDVQANANALTEVLSSTRRFLEENRGKLQPDQVAAIEKQLEEAKTKARLLSQRAEDSGKELEKVVTTAIKQETEKVAAVEQLEESKNKIEGLLDWISNIGKDREKTDGNMDLTSKQNGNGPSDSSPQGMMGDQDDDNGNALLMPDNVCTVDGKRRDTQELDLDEQCNRIKARHQEVLSQQQELIMATQSAQALLDRQSHALSPAERDKLQRDIQELRGRYESELAQAELQSKRVQSVQEELQKFREDCGEFEVWLEQAEGEAEELGAPASQLDILGEKLERQRSFAEDVISHKGDLRFITVSGQKVLDAARACGQGDPANLDPQLVVDTSGICATVKDRLDSAATRYKAVHSQCNQLGNNLKDVVDKYRKYKDTAGGLETWLCSSEKEAKRQHADPVAADPQTLQKQLEETKALQAQTSGRQATVETLRKTADSLIAAEGDLLTNQDEILETVEDLVERYDSLSKSVSERNEKLQVTLTRSLSVQDGLDEMMHWMDGVEKSLEQQDQVSLTSATIGDALSKEAALEQDLSSRQSSMAAMKSKLKTFMETAEPSAASSLQAKMDGLSQRFSDACRKHKEKVAGLEQLKDKVELFEKTSEKVQQFVAKRSQALSETEGPGKNVNELSQLMQDTNAELSEHAKEVEMLQKLSKELSEISPEGSRAQIQDKMNSVAGTFKAFTENVKEKEEEVSSCQDQLAEFRAAADTLRKWVDESSEKVPSVPPSCSEQNLTKALQRVNALLEEWTAKGVDVQGINTKGSALCSLISVLTSPAKTKTPRKPGSAVTNGSGPGTHAYLTNKELMVIQQNMSYINEGYEALGERLRARAGELNAVAQKVQETKEEADSVAALLEDMRKTLTSWDAVSTETDSMKIQMEQQKAFEEDMAQKQDQLEKLRGKLRELIETYPDSPEAAVWKQTLEQIDKVWKEVEGLAKERRSRLEESSQHVTQFQTAEAQLRQWLSEKELMMGVLGPLSVDPNMLNAQKQQVQILLNEFDSRKPQYEQMNQAACAILSAPGKGDASRGSVREQQAVVNQKWQGLTSQLGQRSERIDQASGKTAQFQGLLKSLADSTADLEARLQGQQTLSTQPDAVKKQLEVANEVSAQLREKRKKLREAESLCTELSALVGEEYLKADLSRQLETVVKPFKQLEERAGQRIEQLNSAFASSQQFHQMSKDFQGWLEERREEGSLPKSIPAQTEALQSCLEHHEALQKELSQQEEQYRTIIREGEALLQSTEGAEKVALQGQLSTLRSNWEEVKKSATDHAEQMQGCLQRAQRFEEQAQRLGAWVEECQDKVGGVKLSVDPSQTETSASQTKAIQRDVDKHRGLVELLNSAADSLLEVATDGREAVKEEVAVLGQKVDAVSEELQQKKDALETLVQGIKEFSDTRKEAETQLEGARKQLESQASLGVQAYSSKNLTNMKAQQRTLTGLQVQVEHLKGVAQGLVVAVPEAEGVTDLLLQTDSLEKNYNEVRDQVEQRCTALEGKLQGIGRFQDSIREMFSRFSDLDDELDGMASIGRDRDTLLSQQKSIGGFVAKLQGLMADAVDASNRCRKMQEETEASPDLPGLRRDLEALSKQCGKLMDRARAREEQVESTLNRMDEHYGKLQQFDQKLAKAEEQEESQGPVGMETEVINQQLEAFKTSVRPRTVLRYLATVDCC</sequence>
<dbReference type="Gene3D" id="3.90.1290.10">
    <property type="entry name" value="Plakin repeat"/>
    <property type="match status" value="3"/>
</dbReference>
<dbReference type="InterPro" id="IPR002017">
    <property type="entry name" value="Spectrin_repeat"/>
</dbReference>
<dbReference type="EMBL" id="JAFBMS010000020">
    <property type="protein sequence ID" value="KAG9344218.1"/>
    <property type="molecule type" value="Genomic_DNA"/>
</dbReference>
<feature type="compositionally biased region" description="Basic and acidic residues" evidence="4">
    <location>
        <begin position="1454"/>
        <end position="1470"/>
    </location>
</feature>
<reference evidence="5" key="1">
    <citation type="thesis" date="2021" institute="BYU ScholarsArchive" country="Provo, UT, USA">
        <title>Applications of and Algorithms for Genome Assembly and Genomic Analyses with an Emphasis on Marine Teleosts.</title>
        <authorList>
            <person name="Pickett B.D."/>
        </authorList>
    </citation>
    <scope>NUCLEOTIDE SEQUENCE</scope>
    <source>
        <strain evidence="5">HI-2016</strain>
    </source>
</reference>
<dbReference type="OrthoDB" id="10016565at2759"/>
<accession>A0A8T2P3Q2</accession>
<feature type="compositionally biased region" description="Polar residues" evidence="4">
    <location>
        <begin position="2226"/>
        <end position="2241"/>
    </location>
</feature>
<name>A0A8T2P3Q2_9TELE</name>
<feature type="region of interest" description="Disordered" evidence="4">
    <location>
        <begin position="1301"/>
        <end position="1321"/>
    </location>
</feature>
<feature type="coiled-coil region" evidence="3">
    <location>
        <begin position="3315"/>
        <end position="3342"/>
    </location>
</feature>
<dbReference type="GO" id="GO:0005737">
    <property type="term" value="C:cytoplasm"/>
    <property type="evidence" value="ECO:0007669"/>
    <property type="project" value="TreeGrafter"/>
</dbReference>
<keyword evidence="2" id="KW-0677">Repeat</keyword>